<comment type="caution">
    <text evidence="1">The sequence shown here is derived from an EMBL/GenBank/DDBJ whole genome shotgun (WGS) entry which is preliminary data.</text>
</comment>
<gene>
    <name evidence="1" type="ORF">P4706_02215</name>
</gene>
<keyword evidence="2" id="KW-1185">Reference proteome</keyword>
<organism evidence="1 2">
    <name type="scientific">Peribacillus castrilensis</name>
    <dbReference type="NCBI Taxonomy" id="2897690"/>
    <lineage>
        <taxon>Bacteria</taxon>
        <taxon>Bacillati</taxon>
        <taxon>Bacillota</taxon>
        <taxon>Bacilli</taxon>
        <taxon>Bacillales</taxon>
        <taxon>Bacillaceae</taxon>
        <taxon>Peribacillus</taxon>
    </lineage>
</organism>
<accession>A0AAW9N8W2</accession>
<dbReference type="AlphaFoldDB" id="A0AAW9N8W2"/>
<evidence type="ECO:0000313" key="2">
    <source>
        <dbReference type="Proteomes" id="UP001307168"/>
    </source>
</evidence>
<proteinExistence type="predicted"/>
<sequence>MLKNLKIEMLRSDVKPAQIAEFLNRRYATIIDKLNGHYDFTFKEALKIKNEFFPEHSLEYLFVGDDEDDSKKKRCKIS</sequence>
<dbReference type="Proteomes" id="UP001307168">
    <property type="component" value="Unassembled WGS sequence"/>
</dbReference>
<dbReference type="RefSeq" id="WP_367406007.1">
    <property type="nucleotide sequence ID" value="NZ_JARNBH010000002.1"/>
</dbReference>
<reference evidence="1 2" key="1">
    <citation type="submission" date="2023-03" db="EMBL/GenBank/DDBJ databases">
        <title>Bacillus Genome Sequencing.</title>
        <authorList>
            <person name="Dunlap C."/>
        </authorList>
    </citation>
    <scope>NUCLEOTIDE SEQUENCE [LARGE SCALE GENOMIC DNA]</scope>
    <source>
        <strain evidence="1 2">B-41290</strain>
    </source>
</reference>
<name>A0AAW9N8W2_9BACI</name>
<protein>
    <submittedName>
        <fullName evidence="1">XRE family transcriptional regulator</fullName>
    </submittedName>
</protein>
<dbReference type="EMBL" id="JARNBH010000002">
    <property type="protein sequence ID" value="MEC0271898.1"/>
    <property type="molecule type" value="Genomic_DNA"/>
</dbReference>
<evidence type="ECO:0000313" key="1">
    <source>
        <dbReference type="EMBL" id="MEC0271898.1"/>
    </source>
</evidence>